<dbReference type="InterPro" id="IPR050796">
    <property type="entry name" value="SCF_F-box_component"/>
</dbReference>
<evidence type="ECO:0000313" key="2">
    <source>
        <dbReference type="EMBL" id="VVB10915.1"/>
    </source>
</evidence>
<dbReference type="PROSITE" id="PS50181">
    <property type="entry name" value="FBOX"/>
    <property type="match status" value="1"/>
</dbReference>
<keyword evidence="3" id="KW-1185">Reference proteome</keyword>
<protein>
    <recommendedName>
        <fullName evidence="1">F-box domain-containing protein</fullName>
    </recommendedName>
</protein>
<dbReference type="EMBL" id="CABITT030000007">
    <property type="protein sequence ID" value="VVB10915.1"/>
    <property type="molecule type" value="Genomic_DNA"/>
</dbReference>
<feature type="domain" description="F-box" evidence="1">
    <location>
        <begin position="49"/>
        <end position="95"/>
    </location>
</feature>
<gene>
    <name evidence="2" type="ORF">ANE_LOCUS21359</name>
</gene>
<sequence length="222" mass="26182">MHTFRKHMCKPIKPYSLNDPCTIDLMAHLRSVSLDPVFGESAIGRVSLPTLNQHLPHELVEEILVRLVVKSLFRFNSVSKLWRFTIKSRCFVERRCLKRSHDQLAFIYAVKPAIPWFQQILSPASLQLFIDNEQRQEPSPHGYKVVVYSSSSYVSIMCEVFDFRADTLRHVAHTSSYRIFGSPYLWNGSLYWLMQLWDDRRTIVVGFDLLKETFKWVLEFFY</sequence>
<accession>A0A565CB61</accession>
<dbReference type="Proteomes" id="UP000489600">
    <property type="component" value="Unassembled WGS sequence"/>
</dbReference>
<dbReference type="InterPro" id="IPR001810">
    <property type="entry name" value="F-box_dom"/>
</dbReference>
<dbReference type="SUPFAM" id="SSF81383">
    <property type="entry name" value="F-box domain"/>
    <property type="match status" value="1"/>
</dbReference>
<dbReference type="InterPro" id="IPR036047">
    <property type="entry name" value="F-box-like_dom_sf"/>
</dbReference>
<dbReference type="Gene3D" id="1.20.1280.50">
    <property type="match status" value="1"/>
</dbReference>
<organism evidence="2 3">
    <name type="scientific">Arabis nemorensis</name>
    <dbReference type="NCBI Taxonomy" id="586526"/>
    <lineage>
        <taxon>Eukaryota</taxon>
        <taxon>Viridiplantae</taxon>
        <taxon>Streptophyta</taxon>
        <taxon>Embryophyta</taxon>
        <taxon>Tracheophyta</taxon>
        <taxon>Spermatophyta</taxon>
        <taxon>Magnoliopsida</taxon>
        <taxon>eudicotyledons</taxon>
        <taxon>Gunneridae</taxon>
        <taxon>Pentapetalae</taxon>
        <taxon>rosids</taxon>
        <taxon>malvids</taxon>
        <taxon>Brassicales</taxon>
        <taxon>Brassicaceae</taxon>
        <taxon>Arabideae</taxon>
        <taxon>Arabis</taxon>
    </lineage>
</organism>
<dbReference type="AlphaFoldDB" id="A0A565CB61"/>
<comment type="caution">
    <text evidence="2">The sequence shown here is derived from an EMBL/GenBank/DDBJ whole genome shotgun (WGS) entry which is preliminary data.</text>
</comment>
<proteinExistence type="predicted"/>
<evidence type="ECO:0000259" key="1">
    <source>
        <dbReference type="PROSITE" id="PS50181"/>
    </source>
</evidence>
<dbReference type="OrthoDB" id="1089184at2759"/>
<dbReference type="PANTHER" id="PTHR31672">
    <property type="entry name" value="BNACNNG10540D PROTEIN"/>
    <property type="match status" value="1"/>
</dbReference>
<dbReference type="PANTHER" id="PTHR31672:SF13">
    <property type="entry name" value="F-BOX PROTEIN CPR30-LIKE"/>
    <property type="match status" value="1"/>
</dbReference>
<name>A0A565CB61_9BRAS</name>
<dbReference type="SMART" id="SM00256">
    <property type="entry name" value="FBOX"/>
    <property type="match status" value="1"/>
</dbReference>
<dbReference type="Pfam" id="PF00646">
    <property type="entry name" value="F-box"/>
    <property type="match status" value="1"/>
</dbReference>
<reference evidence="2" key="1">
    <citation type="submission" date="2019-07" db="EMBL/GenBank/DDBJ databases">
        <authorList>
            <person name="Dittberner H."/>
        </authorList>
    </citation>
    <scope>NUCLEOTIDE SEQUENCE [LARGE SCALE GENOMIC DNA]</scope>
</reference>
<evidence type="ECO:0000313" key="3">
    <source>
        <dbReference type="Proteomes" id="UP000489600"/>
    </source>
</evidence>